<comment type="caution">
    <text evidence="1">The sequence shown here is derived from an EMBL/GenBank/DDBJ whole genome shotgun (WGS) entry which is preliminary data.</text>
</comment>
<protein>
    <submittedName>
        <fullName evidence="1">Uncharacterized protein</fullName>
    </submittedName>
</protein>
<evidence type="ECO:0000313" key="6">
    <source>
        <dbReference type="Proteomes" id="UP000291713"/>
    </source>
</evidence>
<dbReference type="Proteomes" id="UP000294241">
    <property type="component" value="Unassembled WGS sequence"/>
</dbReference>
<sequence>MTRAREWQVSLDFKARLDEDAAFDLMEALGRYGASVAVDPGHTGGGLTLAVDAPDGETALDKALTLLEKNMPGATVTGLEAREWADAVARNREPLYPPVVGYAEIARMTGVTRQRAYAFPRIESFPKPVIETSQGPLYSEDAVRAWAQTRELRPGRPKAME</sequence>
<dbReference type="EMBL" id="SHST01000018">
    <property type="protein sequence ID" value="TCF39990.1"/>
    <property type="molecule type" value="Genomic_DNA"/>
</dbReference>
<evidence type="ECO:0000313" key="8">
    <source>
        <dbReference type="Proteomes" id="UP000292241"/>
    </source>
</evidence>
<reference evidence="1" key="2">
    <citation type="submission" date="2019-02" db="EMBL/GenBank/DDBJ databases">
        <authorList>
            <person name="Odamaki T."/>
        </authorList>
    </citation>
    <scope>NUCLEOTIDE SEQUENCE</scope>
    <source>
        <strain evidence="1">MCC10004</strain>
        <strain evidence="2">MCC10008</strain>
        <strain evidence="3">MCC10009</strain>
        <strain evidence="4">MCC10100</strain>
        <strain evidence="5">MCC10120</strain>
    </source>
</reference>
<dbReference type="RefSeq" id="WP_007051936.1">
    <property type="nucleotide sequence ID" value="NZ_BNGX01000001.1"/>
</dbReference>
<evidence type="ECO:0000313" key="1">
    <source>
        <dbReference type="EMBL" id="TCD78622.1"/>
    </source>
</evidence>
<dbReference type="Proteomes" id="UP000291881">
    <property type="component" value="Unassembled WGS sequence"/>
</dbReference>
<proteinExistence type="predicted"/>
<evidence type="ECO:0000313" key="7">
    <source>
        <dbReference type="Proteomes" id="UP000291881"/>
    </source>
</evidence>
<dbReference type="Proteomes" id="UP000292241">
    <property type="component" value="Unassembled WGS sequence"/>
</dbReference>
<evidence type="ECO:0000313" key="2">
    <source>
        <dbReference type="EMBL" id="TCD84272.1"/>
    </source>
</evidence>
<evidence type="ECO:0000313" key="9">
    <source>
        <dbReference type="Proteomes" id="UP000293475"/>
    </source>
</evidence>
<evidence type="ECO:0000313" key="4">
    <source>
        <dbReference type="EMBL" id="TCF39990.1"/>
    </source>
</evidence>
<dbReference type="EMBL" id="SHPR01000017">
    <property type="protein sequence ID" value="TCD84272.1"/>
    <property type="molecule type" value="Genomic_DNA"/>
</dbReference>
<dbReference type="EMBL" id="SHPS01000013">
    <property type="protein sequence ID" value="TCD86280.1"/>
    <property type="molecule type" value="Genomic_DNA"/>
</dbReference>
<organism evidence="1 9">
    <name type="scientific">Bifidobacterium longum subsp. longum</name>
    <dbReference type="NCBI Taxonomy" id="1679"/>
    <lineage>
        <taxon>Bacteria</taxon>
        <taxon>Bacillati</taxon>
        <taxon>Actinomycetota</taxon>
        <taxon>Actinomycetes</taxon>
        <taxon>Bifidobacteriales</taxon>
        <taxon>Bifidobacteriaceae</taxon>
        <taxon>Bifidobacterium</taxon>
    </lineage>
</organism>
<name>A0A1D7UMS6_BIFLL</name>
<dbReference type="EMBL" id="SHTU01000020">
    <property type="protein sequence ID" value="TCF95039.1"/>
    <property type="molecule type" value="Genomic_DNA"/>
</dbReference>
<evidence type="ECO:0000313" key="5">
    <source>
        <dbReference type="EMBL" id="TCF95039.1"/>
    </source>
</evidence>
<dbReference type="Proteomes" id="UP000293475">
    <property type="component" value="Unassembled WGS sequence"/>
</dbReference>
<accession>A0A1D7UMS6</accession>
<gene>
    <name evidence="1" type="ORF">MCC10004_0576</name>
    <name evidence="2" type="ORF">MCC10008_0693</name>
    <name evidence="3" type="ORF">MCC10009_0683</name>
    <name evidence="4" type="ORF">MCC10100_0702</name>
    <name evidence="5" type="ORF">MCC10120_1180</name>
</gene>
<dbReference type="AlphaFoldDB" id="A0A1D7UMS6"/>
<evidence type="ECO:0000313" key="10">
    <source>
        <dbReference type="Proteomes" id="UP000294241"/>
    </source>
</evidence>
<reference evidence="6 7" key="1">
    <citation type="journal article" date="2018" name="Sci. Rep.">
        <title>Genomic diversity and distribution of Bifidobacterium longum subsp. longum across the human lifespan.</title>
        <authorList>
            <person name="Odamaki T."/>
            <person name="Bottacini F."/>
            <person name="Kato K."/>
            <person name="Mitsuyama E."/>
            <person name="Yoshida K."/>
            <person name="Horigome A."/>
            <person name="Xiao J.Z."/>
            <person name="van Sinderen D."/>
        </authorList>
    </citation>
    <scope>NUCLEOTIDE SEQUENCE [LARGE SCALE GENOMIC DNA]</scope>
    <source>
        <strain evidence="1 9">MCC10004</strain>
        <strain evidence="2 8">MCC10008</strain>
        <strain evidence="3 7">MCC10009</strain>
        <strain evidence="4 10">MCC10100</strain>
        <strain evidence="5 6">MCC10120</strain>
    </source>
</reference>
<dbReference type="EMBL" id="SHPO01000010">
    <property type="protein sequence ID" value="TCD78622.1"/>
    <property type="molecule type" value="Genomic_DNA"/>
</dbReference>
<dbReference type="Proteomes" id="UP000291713">
    <property type="component" value="Unassembled WGS sequence"/>
</dbReference>
<evidence type="ECO:0000313" key="3">
    <source>
        <dbReference type="EMBL" id="TCD86280.1"/>
    </source>
</evidence>